<sequence>DSKITDKELVALKDSHVFNAYVYKYFISCYSQCFFFFSCCFFINTPRNLSVTASPNQTVSRSRKKRKKITNSTGPHKQPARQSISKEVEPPVKPGTPAREGVTTSPAKTVTQT</sequence>
<accession>A0A1X7SUZ3</accession>
<keyword evidence="2" id="KW-1133">Transmembrane helix</keyword>
<feature type="compositionally biased region" description="Polar residues" evidence="1">
    <location>
        <begin position="50"/>
        <end position="60"/>
    </location>
</feature>
<organism evidence="3">
    <name type="scientific">Amphimedon queenslandica</name>
    <name type="common">Sponge</name>
    <dbReference type="NCBI Taxonomy" id="400682"/>
    <lineage>
        <taxon>Eukaryota</taxon>
        <taxon>Metazoa</taxon>
        <taxon>Porifera</taxon>
        <taxon>Demospongiae</taxon>
        <taxon>Heteroscleromorpha</taxon>
        <taxon>Haplosclerida</taxon>
        <taxon>Niphatidae</taxon>
        <taxon>Amphimedon</taxon>
    </lineage>
</organism>
<protein>
    <submittedName>
        <fullName evidence="3">Uncharacterized protein</fullName>
    </submittedName>
</protein>
<keyword evidence="2" id="KW-0812">Transmembrane</keyword>
<evidence type="ECO:0000256" key="2">
    <source>
        <dbReference type="SAM" id="Phobius"/>
    </source>
</evidence>
<feature type="compositionally biased region" description="Polar residues" evidence="1">
    <location>
        <begin position="70"/>
        <end position="83"/>
    </location>
</feature>
<feature type="region of interest" description="Disordered" evidence="1">
    <location>
        <begin position="50"/>
        <end position="113"/>
    </location>
</feature>
<feature type="transmembrane region" description="Helical" evidence="2">
    <location>
        <begin position="22"/>
        <end position="43"/>
    </location>
</feature>
<dbReference type="InParanoid" id="A0A1X7SUZ3"/>
<evidence type="ECO:0000313" key="3">
    <source>
        <dbReference type="EnsemblMetazoa" id="Aqu2.1.05805_001"/>
    </source>
</evidence>
<dbReference type="AlphaFoldDB" id="A0A1X7SUZ3"/>
<reference evidence="3" key="1">
    <citation type="submission" date="2017-05" db="UniProtKB">
        <authorList>
            <consortium name="EnsemblMetazoa"/>
        </authorList>
    </citation>
    <scope>IDENTIFICATION</scope>
</reference>
<feature type="compositionally biased region" description="Polar residues" evidence="1">
    <location>
        <begin position="102"/>
        <end position="113"/>
    </location>
</feature>
<dbReference type="EnsemblMetazoa" id="Aqu2.1.05805_001">
    <property type="protein sequence ID" value="Aqu2.1.05805_001"/>
    <property type="gene ID" value="Aqu2.1.05805"/>
</dbReference>
<proteinExistence type="predicted"/>
<keyword evidence="2" id="KW-0472">Membrane</keyword>
<evidence type="ECO:0000256" key="1">
    <source>
        <dbReference type="SAM" id="MobiDB-lite"/>
    </source>
</evidence>
<name>A0A1X7SUZ3_AMPQE</name>